<dbReference type="Proteomes" id="UP000199041">
    <property type="component" value="Unassembled WGS sequence"/>
</dbReference>
<keyword evidence="1" id="KW-0812">Transmembrane</keyword>
<dbReference type="STRING" id="551991.SAMN05192529_10841"/>
<organism evidence="3 4">
    <name type="scientific">Arachidicoccus rhizosphaerae</name>
    <dbReference type="NCBI Taxonomy" id="551991"/>
    <lineage>
        <taxon>Bacteria</taxon>
        <taxon>Pseudomonadati</taxon>
        <taxon>Bacteroidota</taxon>
        <taxon>Chitinophagia</taxon>
        <taxon>Chitinophagales</taxon>
        <taxon>Chitinophagaceae</taxon>
        <taxon>Arachidicoccus</taxon>
    </lineage>
</organism>
<keyword evidence="1" id="KW-1133">Transmembrane helix</keyword>
<feature type="transmembrane region" description="Helical" evidence="1">
    <location>
        <begin position="79"/>
        <end position="97"/>
    </location>
</feature>
<dbReference type="EMBL" id="FNQY01000008">
    <property type="protein sequence ID" value="SEA10102.1"/>
    <property type="molecule type" value="Genomic_DNA"/>
</dbReference>
<evidence type="ECO:0000259" key="2">
    <source>
        <dbReference type="Pfam" id="PF04892"/>
    </source>
</evidence>
<dbReference type="NCBIfam" id="NF037970">
    <property type="entry name" value="vanZ_1"/>
    <property type="match status" value="1"/>
</dbReference>
<feature type="transmembrane region" description="Helical" evidence="1">
    <location>
        <begin position="112"/>
        <end position="130"/>
    </location>
</feature>
<feature type="domain" description="VanZ-like" evidence="2">
    <location>
        <begin position="19"/>
        <end position="127"/>
    </location>
</feature>
<gene>
    <name evidence="3" type="ORF">SAMN05192529_10841</name>
</gene>
<dbReference type="InterPro" id="IPR006976">
    <property type="entry name" value="VanZ-like"/>
</dbReference>
<dbReference type="Pfam" id="PF04892">
    <property type="entry name" value="VanZ"/>
    <property type="match status" value="1"/>
</dbReference>
<name>A0A1H3YGT0_9BACT</name>
<evidence type="ECO:0000313" key="4">
    <source>
        <dbReference type="Proteomes" id="UP000199041"/>
    </source>
</evidence>
<protein>
    <submittedName>
        <fullName evidence="3">VanZ like family protein</fullName>
    </submittedName>
</protein>
<proteinExistence type="predicted"/>
<accession>A0A1H3YGT0</accession>
<keyword evidence="1" id="KW-0472">Membrane</keyword>
<feature type="transmembrane region" description="Helical" evidence="1">
    <location>
        <begin position="12"/>
        <end position="30"/>
    </location>
</feature>
<evidence type="ECO:0000313" key="3">
    <source>
        <dbReference type="EMBL" id="SEA10102.1"/>
    </source>
</evidence>
<sequence>MSQQAPALKKPGLVQFIPFIIWLILIFILLTLPGKDFEKVDMLIPYEDKMVHMGLFGGLVFFFGLAYRKIPFAFSKSKLIFMVLFATAYGILMEFIQKYCTNHSRSFSYDDMLADGVGAVIGYFFIRYIIIKTNIKRLK</sequence>
<evidence type="ECO:0000256" key="1">
    <source>
        <dbReference type="SAM" id="Phobius"/>
    </source>
</evidence>
<keyword evidence="4" id="KW-1185">Reference proteome</keyword>
<dbReference type="AlphaFoldDB" id="A0A1H3YGT0"/>
<feature type="transmembrane region" description="Helical" evidence="1">
    <location>
        <begin position="50"/>
        <end position="67"/>
    </location>
</feature>
<dbReference type="RefSeq" id="WP_170831183.1">
    <property type="nucleotide sequence ID" value="NZ_FNQY01000008.1"/>
</dbReference>
<reference evidence="3 4" key="1">
    <citation type="submission" date="2016-10" db="EMBL/GenBank/DDBJ databases">
        <authorList>
            <person name="de Groot N.N."/>
        </authorList>
    </citation>
    <scope>NUCLEOTIDE SEQUENCE [LARGE SCALE GENOMIC DNA]</scope>
    <source>
        <strain evidence="3 4">Vu-144</strain>
    </source>
</reference>
<dbReference type="PANTHER" id="PTHR28008:SF1">
    <property type="entry name" value="DOMAIN PROTEIN, PUTATIVE (AFU_ORTHOLOGUE AFUA_3G10980)-RELATED"/>
    <property type="match status" value="1"/>
</dbReference>
<dbReference type="PANTHER" id="PTHR28008">
    <property type="entry name" value="DOMAIN PROTEIN, PUTATIVE (AFU_ORTHOLOGUE AFUA_3G10980)-RELATED"/>
    <property type="match status" value="1"/>
</dbReference>